<dbReference type="EMBL" id="BMOO01000005">
    <property type="protein sequence ID" value="GGM72574.1"/>
    <property type="molecule type" value="Genomic_DNA"/>
</dbReference>
<dbReference type="PANTHER" id="PTHR41913">
    <property type="entry name" value="DUF1684 DOMAIN-CONTAINING PROTEIN"/>
    <property type="match status" value="1"/>
</dbReference>
<keyword evidence="4" id="KW-1185">Reference proteome</keyword>
<evidence type="ECO:0000256" key="1">
    <source>
        <dbReference type="SAM" id="MobiDB-lite"/>
    </source>
</evidence>
<organism evidence="2 4">
    <name type="scientific">Halarchaeum rubridurum</name>
    <dbReference type="NCBI Taxonomy" id="489911"/>
    <lineage>
        <taxon>Archaea</taxon>
        <taxon>Methanobacteriati</taxon>
        <taxon>Methanobacteriota</taxon>
        <taxon>Stenosarchaea group</taxon>
        <taxon>Halobacteria</taxon>
        <taxon>Halobacteriales</taxon>
        <taxon>Halobacteriaceae</taxon>
    </lineage>
</organism>
<reference evidence="2" key="2">
    <citation type="submission" date="2020-09" db="EMBL/GenBank/DDBJ databases">
        <authorList>
            <person name="Sun Q."/>
            <person name="Ohkuma M."/>
        </authorList>
    </citation>
    <scope>NUCLEOTIDE SEQUENCE</scope>
    <source>
        <strain evidence="2">JCM 16108</strain>
    </source>
</reference>
<dbReference type="InterPro" id="IPR012467">
    <property type="entry name" value="DUF1684"/>
</dbReference>
<feature type="region of interest" description="Disordered" evidence="1">
    <location>
        <begin position="22"/>
        <end position="41"/>
    </location>
</feature>
<dbReference type="Gene3D" id="6.10.250.1680">
    <property type="match status" value="1"/>
</dbReference>
<name>A0A830G300_9EURY</name>
<gene>
    <name evidence="2" type="ORF">GCM10009017_23210</name>
    <name evidence="3" type="ORF">J2752_002391</name>
</gene>
<dbReference type="EMBL" id="JAGGKO010000004">
    <property type="protein sequence ID" value="MBP1955468.1"/>
    <property type="molecule type" value="Genomic_DNA"/>
</dbReference>
<evidence type="ECO:0000313" key="4">
    <source>
        <dbReference type="Proteomes" id="UP000614609"/>
    </source>
</evidence>
<evidence type="ECO:0000313" key="3">
    <source>
        <dbReference type="EMBL" id="MBP1955468.1"/>
    </source>
</evidence>
<sequence>MPESDFDERAWRERIAEYRAEKDEFLADHPQSPIPPGEREAFDGLDYYAPDPRYRVVARIQVPSEVEEVELATTAGPDRTYERVATVGFTLADEHHVLEAYAAPAQEGLFVPFTDPTNGEATYERGRYLELDVETFETGDDVVIDFNTAYSPFCAYDDGFACVVPPGGNHVSVPVEAGERIRE</sequence>
<dbReference type="RefSeq" id="WP_188872776.1">
    <property type="nucleotide sequence ID" value="NZ_BMOO01000005.1"/>
</dbReference>
<dbReference type="OrthoDB" id="334216at2157"/>
<protein>
    <submittedName>
        <fullName evidence="3">Uncharacterized protein (DUF1684 family)</fullName>
    </submittedName>
</protein>
<comment type="caution">
    <text evidence="2">The sequence shown here is derived from an EMBL/GenBank/DDBJ whole genome shotgun (WGS) entry which is preliminary data.</text>
</comment>
<proteinExistence type="predicted"/>
<reference evidence="3" key="3">
    <citation type="submission" date="2021-03" db="EMBL/GenBank/DDBJ databases">
        <title>Genomic Encyclopedia of Type Strains, Phase IV (KMG-IV): sequencing the most valuable type-strain genomes for metagenomic binning, comparative biology and taxonomic classification.</title>
        <authorList>
            <person name="Goeker M."/>
        </authorList>
    </citation>
    <scope>NUCLEOTIDE SEQUENCE</scope>
    <source>
        <strain evidence="3">DSM 22443</strain>
    </source>
</reference>
<accession>A0A830G300</accession>
<dbReference type="Proteomes" id="UP000765891">
    <property type="component" value="Unassembled WGS sequence"/>
</dbReference>
<evidence type="ECO:0000313" key="2">
    <source>
        <dbReference type="EMBL" id="GGM72574.1"/>
    </source>
</evidence>
<reference evidence="2" key="1">
    <citation type="journal article" date="2014" name="Int. J. Syst. Evol. Microbiol.">
        <title>Complete genome sequence of Corynebacterium casei LMG S-19264T (=DSM 44701T), isolated from a smear-ripened cheese.</title>
        <authorList>
            <consortium name="US DOE Joint Genome Institute (JGI-PGF)"/>
            <person name="Walter F."/>
            <person name="Albersmeier A."/>
            <person name="Kalinowski J."/>
            <person name="Ruckert C."/>
        </authorList>
    </citation>
    <scope>NUCLEOTIDE SEQUENCE</scope>
    <source>
        <strain evidence="2">JCM 16108</strain>
    </source>
</reference>
<dbReference type="Proteomes" id="UP000614609">
    <property type="component" value="Unassembled WGS sequence"/>
</dbReference>
<dbReference type="PANTHER" id="PTHR41913:SF1">
    <property type="entry name" value="DUF1684 DOMAIN-CONTAINING PROTEIN"/>
    <property type="match status" value="1"/>
</dbReference>
<dbReference type="AlphaFoldDB" id="A0A830G300"/>
<dbReference type="Pfam" id="PF07920">
    <property type="entry name" value="DUF1684"/>
    <property type="match status" value="1"/>
</dbReference>